<evidence type="ECO:0000256" key="2">
    <source>
        <dbReference type="ARBA" id="ARBA00023125"/>
    </source>
</evidence>
<dbReference type="Gene3D" id="1.10.10.10">
    <property type="entry name" value="Winged helix-like DNA-binding domain superfamily/Winged helix DNA-binding domain"/>
    <property type="match status" value="1"/>
</dbReference>
<evidence type="ECO:0000259" key="4">
    <source>
        <dbReference type="PROSITE" id="PS50949"/>
    </source>
</evidence>
<dbReference type="SMART" id="SM00345">
    <property type="entry name" value="HTH_GNTR"/>
    <property type="match status" value="1"/>
</dbReference>
<proteinExistence type="predicted"/>
<dbReference type="InterPro" id="IPR008920">
    <property type="entry name" value="TF_FadR/GntR_C"/>
</dbReference>
<dbReference type="PROSITE" id="PS50949">
    <property type="entry name" value="HTH_GNTR"/>
    <property type="match status" value="1"/>
</dbReference>
<evidence type="ECO:0000313" key="6">
    <source>
        <dbReference type="Proteomes" id="UP001597145"/>
    </source>
</evidence>
<evidence type="ECO:0000313" key="5">
    <source>
        <dbReference type="EMBL" id="MFD1534974.1"/>
    </source>
</evidence>
<feature type="domain" description="HTH gntR-type" evidence="4">
    <location>
        <begin position="5"/>
        <end position="72"/>
    </location>
</feature>
<name>A0ABW4FXU8_9PSEU</name>
<dbReference type="SUPFAM" id="SSF46785">
    <property type="entry name" value="Winged helix' DNA-binding domain"/>
    <property type="match status" value="1"/>
</dbReference>
<keyword evidence="6" id="KW-1185">Reference proteome</keyword>
<keyword evidence="3" id="KW-0804">Transcription</keyword>
<dbReference type="SUPFAM" id="SSF48008">
    <property type="entry name" value="GntR ligand-binding domain-like"/>
    <property type="match status" value="1"/>
</dbReference>
<dbReference type="PRINTS" id="PR00035">
    <property type="entry name" value="HTHGNTR"/>
</dbReference>
<comment type="caution">
    <text evidence="5">The sequence shown here is derived from an EMBL/GenBank/DDBJ whole genome shotgun (WGS) entry which is preliminary data.</text>
</comment>
<dbReference type="InterPro" id="IPR000524">
    <property type="entry name" value="Tscrpt_reg_HTH_GntR"/>
</dbReference>
<evidence type="ECO:0000256" key="3">
    <source>
        <dbReference type="ARBA" id="ARBA00023163"/>
    </source>
</evidence>
<dbReference type="Gene3D" id="1.20.120.530">
    <property type="entry name" value="GntR ligand-binding domain-like"/>
    <property type="match status" value="1"/>
</dbReference>
<gene>
    <name evidence="5" type="ORF">ACFSCY_36745</name>
</gene>
<dbReference type="InterPro" id="IPR036388">
    <property type="entry name" value="WH-like_DNA-bd_sf"/>
</dbReference>
<keyword evidence="2" id="KW-0238">DNA-binding</keyword>
<dbReference type="PANTHER" id="PTHR43537">
    <property type="entry name" value="TRANSCRIPTIONAL REGULATOR, GNTR FAMILY"/>
    <property type="match status" value="1"/>
</dbReference>
<sequence length="215" mass="23582">MRGRTLAKDRAYDFVKDQVLQGAYRGGDLISEGEVAGELQMSRTPVREAFLRLETEGLLRLYPQRGALVIPVSPHEVREVLEARQVVEEFAACKVVAHPASQRGALRGAMEESVARQRALAAHGDLRGFLEEDRSFHTTLVEAGSNSFFTQLYISLRDRQVRMIAESLVGDPERRDTILSEHAAIATALGRGDLDAACAAVRDHLSSTRSALGLA</sequence>
<protein>
    <submittedName>
        <fullName evidence="5">GntR family transcriptional regulator</fullName>
    </submittedName>
</protein>
<dbReference type="EMBL" id="JBHUCP010000048">
    <property type="protein sequence ID" value="MFD1534974.1"/>
    <property type="molecule type" value="Genomic_DNA"/>
</dbReference>
<dbReference type="Proteomes" id="UP001597145">
    <property type="component" value="Unassembled WGS sequence"/>
</dbReference>
<dbReference type="Pfam" id="PF07729">
    <property type="entry name" value="FCD"/>
    <property type="match status" value="1"/>
</dbReference>
<dbReference type="InterPro" id="IPR011711">
    <property type="entry name" value="GntR_C"/>
</dbReference>
<keyword evidence="1" id="KW-0805">Transcription regulation</keyword>
<dbReference type="InterPro" id="IPR036390">
    <property type="entry name" value="WH_DNA-bd_sf"/>
</dbReference>
<organism evidence="5 6">
    <name type="scientific">Pseudonocardia aurantiaca</name>
    <dbReference type="NCBI Taxonomy" id="75290"/>
    <lineage>
        <taxon>Bacteria</taxon>
        <taxon>Bacillati</taxon>
        <taxon>Actinomycetota</taxon>
        <taxon>Actinomycetes</taxon>
        <taxon>Pseudonocardiales</taxon>
        <taxon>Pseudonocardiaceae</taxon>
        <taxon>Pseudonocardia</taxon>
    </lineage>
</organism>
<dbReference type="RefSeq" id="WP_343972951.1">
    <property type="nucleotide sequence ID" value="NZ_BAAAJG010000003.1"/>
</dbReference>
<dbReference type="PANTHER" id="PTHR43537:SF24">
    <property type="entry name" value="GLUCONATE OPERON TRANSCRIPTIONAL REPRESSOR"/>
    <property type="match status" value="1"/>
</dbReference>
<accession>A0ABW4FXU8</accession>
<dbReference type="SMART" id="SM00895">
    <property type="entry name" value="FCD"/>
    <property type="match status" value="1"/>
</dbReference>
<evidence type="ECO:0000256" key="1">
    <source>
        <dbReference type="ARBA" id="ARBA00023015"/>
    </source>
</evidence>
<reference evidence="6" key="1">
    <citation type="journal article" date="2019" name="Int. J. Syst. Evol. Microbiol.">
        <title>The Global Catalogue of Microorganisms (GCM) 10K type strain sequencing project: providing services to taxonomists for standard genome sequencing and annotation.</title>
        <authorList>
            <consortium name="The Broad Institute Genomics Platform"/>
            <consortium name="The Broad Institute Genome Sequencing Center for Infectious Disease"/>
            <person name="Wu L."/>
            <person name="Ma J."/>
        </authorList>
    </citation>
    <scope>NUCLEOTIDE SEQUENCE [LARGE SCALE GENOMIC DNA]</scope>
    <source>
        <strain evidence="6">JCM 12165</strain>
    </source>
</reference>
<dbReference type="Pfam" id="PF00392">
    <property type="entry name" value="GntR"/>
    <property type="match status" value="1"/>
</dbReference>